<dbReference type="InterPro" id="IPR036237">
    <property type="entry name" value="Xyl_isomerase-like_sf"/>
</dbReference>
<proteinExistence type="predicted"/>
<evidence type="ECO:0000259" key="2">
    <source>
        <dbReference type="Pfam" id="PF01261"/>
    </source>
</evidence>
<dbReference type="PANTHER" id="PTHR12110:SF53">
    <property type="entry name" value="BLR5974 PROTEIN"/>
    <property type="match status" value="1"/>
</dbReference>
<name>A0A2Z4GH75_9BACT</name>
<dbReference type="GO" id="GO:0016853">
    <property type="term" value="F:isomerase activity"/>
    <property type="evidence" value="ECO:0007669"/>
    <property type="project" value="UniProtKB-KW"/>
</dbReference>
<dbReference type="InterPro" id="IPR013022">
    <property type="entry name" value="Xyl_isomerase-like_TIM-brl"/>
</dbReference>
<organism evidence="3 4">
    <name type="scientific">Arcticibacterium luteifluviistationis</name>
    <dbReference type="NCBI Taxonomy" id="1784714"/>
    <lineage>
        <taxon>Bacteria</taxon>
        <taxon>Pseudomonadati</taxon>
        <taxon>Bacteroidota</taxon>
        <taxon>Cytophagia</taxon>
        <taxon>Cytophagales</taxon>
        <taxon>Leadbetterellaceae</taxon>
        <taxon>Arcticibacterium</taxon>
    </lineage>
</organism>
<protein>
    <submittedName>
        <fullName evidence="3">Xylose isomerase</fullName>
    </submittedName>
</protein>
<dbReference type="InterPro" id="IPR050312">
    <property type="entry name" value="IolE/XylAMocC-like"/>
</dbReference>
<feature type="chain" id="PRO_5016240649" evidence="1">
    <location>
        <begin position="25"/>
        <end position="311"/>
    </location>
</feature>
<keyword evidence="4" id="KW-1185">Reference proteome</keyword>
<dbReference type="Gene3D" id="3.20.20.150">
    <property type="entry name" value="Divalent-metal-dependent TIM barrel enzymes"/>
    <property type="match status" value="1"/>
</dbReference>
<dbReference type="PANTHER" id="PTHR12110">
    <property type="entry name" value="HYDROXYPYRUVATE ISOMERASE"/>
    <property type="match status" value="1"/>
</dbReference>
<dbReference type="RefSeq" id="WP_111374139.1">
    <property type="nucleotide sequence ID" value="NZ_CP029480.1"/>
</dbReference>
<evidence type="ECO:0000256" key="1">
    <source>
        <dbReference type="SAM" id="SignalP"/>
    </source>
</evidence>
<dbReference type="EMBL" id="CP029480">
    <property type="protein sequence ID" value="AWW00773.1"/>
    <property type="molecule type" value="Genomic_DNA"/>
</dbReference>
<reference evidence="3 4" key="1">
    <citation type="submission" date="2018-05" db="EMBL/GenBank/DDBJ databases">
        <title>Complete genome sequence of Arcticibacterium luteifluviistationis SM1504T, a cytophagaceae bacterium isolated from Arctic surface seawater.</title>
        <authorList>
            <person name="Li Y."/>
            <person name="Qin Q.-L."/>
        </authorList>
    </citation>
    <scope>NUCLEOTIDE SEQUENCE [LARGE SCALE GENOMIC DNA]</scope>
    <source>
        <strain evidence="3 4">SM1504</strain>
    </source>
</reference>
<dbReference type="SUPFAM" id="SSF51658">
    <property type="entry name" value="Xylose isomerase-like"/>
    <property type="match status" value="1"/>
</dbReference>
<evidence type="ECO:0000313" key="3">
    <source>
        <dbReference type="EMBL" id="AWW00773.1"/>
    </source>
</evidence>
<dbReference type="Pfam" id="PF01261">
    <property type="entry name" value="AP_endonuc_2"/>
    <property type="match status" value="1"/>
</dbReference>
<dbReference type="PROSITE" id="PS51257">
    <property type="entry name" value="PROKAR_LIPOPROTEIN"/>
    <property type="match status" value="1"/>
</dbReference>
<sequence>MKNIKNLLLSLAVPFLLISCSQQPKNEETKSVTVKPKYSLAQWSFNRDLKAGDMNTVDFINAAAEMDFEGVEYVSQFFQDKVTDFAYLDSLKAAAKDAGILSLMIQVDEIGNLCASDDDERNAAVELGKKWLDASKYLGCTSMRVNAHGDGTPEEMKAQAIEGIGRLADYANEVGVRLIIENHGSMSSNGAWLADLIAQLSDKNVGTLDDFHNWCYETISGSIWGPCAKEYDYYKGFEELIGTAEGVSVKAFKFDSLGNEPDLDFPKFFKIMKNAGYDGYLGIEYEGTDLSSKEGILKTKALAEKTWNEVY</sequence>
<keyword evidence="1" id="KW-0732">Signal</keyword>
<dbReference type="Proteomes" id="UP000249873">
    <property type="component" value="Chromosome"/>
</dbReference>
<dbReference type="AlphaFoldDB" id="A0A2Z4GH75"/>
<feature type="domain" description="Xylose isomerase-like TIM barrel" evidence="2">
    <location>
        <begin position="61"/>
        <end position="294"/>
    </location>
</feature>
<evidence type="ECO:0000313" key="4">
    <source>
        <dbReference type="Proteomes" id="UP000249873"/>
    </source>
</evidence>
<keyword evidence="3" id="KW-0413">Isomerase</keyword>
<dbReference type="KEGG" id="als:DJ013_02910"/>
<gene>
    <name evidence="3" type="ORF">DJ013_02910</name>
</gene>
<accession>A0A2Z4GH75</accession>
<feature type="signal peptide" evidence="1">
    <location>
        <begin position="1"/>
        <end position="24"/>
    </location>
</feature>
<dbReference type="OrthoDB" id="1114629at2"/>